<dbReference type="AlphaFoldDB" id="C5FG22"/>
<gene>
    <name evidence="1" type="ORF">MCYG_02526</name>
</gene>
<dbReference type="OMA" id="YKRGFPR"/>
<reference evidence="2" key="1">
    <citation type="journal article" date="2012" name="MBio">
        <title>Comparative genome analysis of Trichophyton rubrum and related dermatophytes reveals candidate genes involved in infection.</title>
        <authorList>
            <person name="Martinez D.A."/>
            <person name="Oliver B.G."/>
            <person name="Graeser Y."/>
            <person name="Goldberg J.M."/>
            <person name="Li W."/>
            <person name="Martinez-Rossi N.M."/>
            <person name="Monod M."/>
            <person name="Shelest E."/>
            <person name="Barton R.C."/>
            <person name="Birch E."/>
            <person name="Brakhage A.A."/>
            <person name="Chen Z."/>
            <person name="Gurr S.J."/>
            <person name="Heiman D."/>
            <person name="Heitman J."/>
            <person name="Kosti I."/>
            <person name="Rossi A."/>
            <person name="Saif S."/>
            <person name="Samalova M."/>
            <person name="Saunders C.W."/>
            <person name="Shea T."/>
            <person name="Summerbell R.C."/>
            <person name="Xu J."/>
            <person name="Young S."/>
            <person name="Zeng Q."/>
            <person name="Birren B.W."/>
            <person name="Cuomo C.A."/>
            <person name="White T.C."/>
        </authorList>
    </citation>
    <scope>NUCLEOTIDE SEQUENCE [LARGE SCALE GENOMIC DNA]</scope>
    <source>
        <strain evidence="2">ATCC MYA-4605 / CBS 113480</strain>
    </source>
</reference>
<organism evidence="1 2">
    <name type="scientific">Arthroderma otae (strain ATCC MYA-4605 / CBS 113480)</name>
    <name type="common">Microsporum canis</name>
    <dbReference type="NCBI Taxonomy" id="554155"/>
    <lineage>
        <taxon>Eukaryota</taxon>
        <taxon>Fungi</taxon>
        <taxon>Dikarya</taxon>
        <taxon>Ascomycota</taxon>
        <taxon>Pezizomycotina</taxon>
        <taxon>Eurotiomycetes</taxon>
        <taxon>Eurotiomycetidae</taxon>
        <taxon>Onygenales</taxon>
        <taxon>Arthrodermataceae</taxon>
        <taxon>Microsporum</taxon>
    </lineage>
</organism>
<evidence type="ECO:0000313" key="2">
    <source>
        <dbReference type="Proteomes" id="UP000002035"/>
    </source>
</evidence>
<dbReference type="HOGENOM" id="CLU_079100_0_0_1"/>
<dbReference type="GeneID" id="9222562"/>
<accession>C5FG22</accession>
<name>C5FG22_ARTOC</name>
<dbReference type="SUPFAM" id="SSF81301">
    <property type="entry name" value="Nucleotidyltransferase"/>
    <property type="match status" value="1"/>
</dbReference>
<evidence type="ECO:0000313" key="1">
    <source>
        <dbReference type="EMBL" id="EEQ29707.1"/>
    </source>
</evidence>
<dbReference type="OrthoDB" id="3259529at2759"/>
<dbReference type="Proteomes" id="UP000002035">
    <property type="component" value="Unassembled WGS sequence"/>
</dbReference>
<dbReference type="RefSeq" id="XP_002849592.1">
    <property type="nucleotide sequence ID" value="XM_002849546.1"/>
</dbReference>
<dbReference type="InterPro" id="IPR043519">
    <property type="entry name" value="NT_sf"/>
</dbReference>
<dbReference type="VEuPathDB" id="FungiDB:MCYG_02526"/>
<dbReference type="EMBL" id="DS995702">
    <property type="protein sequence ID" value="EEQ29707.1"/>
    <property type="molecule type" value="Genomic_DNA"/>
</dbReference>
<sequence>MEFSIVRLLLDLLQKGGIPVCIIGELAPNYYNAPRIVHDLELCVREDDLAAAASIFTSTKLLNIAEEGDYNIYTEYKRGFPRFRSRSEPTLYIVLFTDQYYGLNPLQKNIISRKEHQEFQGSYSKEILDSMSADQIATLPLPRFAPLFIGLCSTYVKTREVTAAIAAEMFVDGMDIDKDWCHVHFLSSHPDVLSFALNLVRGKASRIADFSMNEVTCFIANKQELQDIRKVPGFSQLSNSSTAYM</sequence>
<proteinExistence type="predicted"/>
<dbReference type="eggNOG" id="ENOG502SQYZ">
    <property type="taxonomic scope" value="Eukaryota"/>
</dbReference>
<keyword evidence="2" id="KW-1185">Reference proteome</keyword>
<protein>
    <submittedName>
        <fullName evidence="1">Uncharacterized protein</fullName>
    </submittedName>
</protein>